<protein>
    <submittedName>
        <fullName evidence="1">DUF4783 domain-containing protein</fullName>
    </submittedName>
</protein>
<evidence type="ECO:0000313" key="2">
    <source>
        <dbReference type="Proteomes" id="UP001597509"/>
    </source>
</evidence>
<dbReference type="InterPro" id="IPR031977">
    <property type="entry name" value="DUF4783"/>
</dbReference>
<dbReference type="Proteomes" id="UP001597509">
    <property type="component" value="Unassembled WGS sequence"/>
</dbReference>
<proteinExistence type="predicted"/>
<dbReference type="Pfam" id="PF16022">
    <property type="entry name" value="DUF4783"/>
    <property type="match status" value="1"/>
</dbReference>
<evidence type="ECO:0000313" key="1">
    <source>
        <dbReference type="EMBL" id="MFD2904039.1"/>
    </source>
</evidence>
<comment type="caution">
    <text evidence="1">The sequence shown here is derived from an EMBL/GenBank/DDBJ whole genome shotgun (WGS) entry which is preliminary data.</text>
</comment>
<accession>A0ABW5YU38</accession>
<keyword evidence="2" id="KW-1185">Reference proteome</keyword>
<dbReference type="EMBL" id="JBHUPE010000004">
    <property type="protein sequence ID" value="MFD2904039.1"/>
    <property type="molecule type" value="Genomic_DNA"/>
</dbReference>
<reference evidence="2" key="1">
    <citation type="journal article" date="2019" name="Int. J. Syst. Evol. Microbiol.">
        <title>The Global Catalogue of Microorganisms (GCM) 10K type strain sequencing project: providing services to taxonomists for standard genome sequencing and annotation.</title>
        <authorList>
            <consortium name="The Broad Institute Genomics Platform"/>
            <consortium name="The Broad Institute Genome Sequencing Center for Infectious Disease"/>
            <person name="Wu L."/>
            <person name="Ma J."/>
        </authorList>
    </citation>
    <scope>NUCLEOTIDE SEQUENCE [LARGE SCALE GENOMIC DNA]</scope>
    <source>
        <strain evidence="2">KCTC 22209</strain>
    </source>
</reference>
<dbReference type="RefSeq" id="WP_380919757.1">
    <property type="nucleotide sequence ID" value="NZ_JBHUPE010000004.1"/>
</dbReference>
<dbReference type="Gene3D" id="3.10.450.50">
    <property type="match status" value="1"/>
</dbReference>
<sequence>MRISANNIDKNNLPMNESSLFISDINDALMLQLKAGNAKNIARYFATNVTLSILSEDGQYSKFQAEMLLESFFSKNKPGAVKLIQKITNKTNYSYYVYQLTSNKNLFRVFVKISSAKSTQAIEEFRVEKQASK</sequence>
<gene>
    <name evidence="1" type="ORF">ACFS6I_08900</name>
</gene>
<organism evidence="1 2">
    <name type="scientific">Sphingobacterium anhuiense</name>
    <dbReference type="NCBI Taxonomy" id="493780"/>
    <lineage>
        <taxon>Bacteria</taxon>
        <taxon>Pseudomonadati</taxon>
        <taxon>Bacteroidota</taxon>
        <taxon>Sphingobacteriia</taxon>
        <taxon>Sphingobacteriales</taxon>
        <taxon>Sphingobacteriaceae</taxon>
        <taxon>Sphingobacterium</taxon>
    </lineage>
</organism>
<name>A0ABW5YU38_9SPHI</name>